<evidence type="ECO:0000256" key="3">
    <source>
        <dbReference type="ARBA" id="ARBA00023163"/>
    </source>
</evidence>
<dbReference type="Pfam" id="PF01638">
    <property type="entry name" value="HxlR"/>
    <property type="match status" value="1"/>
</dbReference>
<keyword evidence="1" id="KW-0805">Transcription regulation</keyword>
<dbReference type="InterPro" id="IPR036388">
    <property type="entry name" value="WH-like_DNA-bd_sf"/>
</dbReference>
<dbReference type="PANTHER" id="PTHR33204:SF39">
    <property type="entry name" value="TRANSCRIPTIONAL REGULATORY PROTEIN"/>
    <property type="match status" value="1"/>
</dbReference>
<feature type="region of interest" description="Disordered" evidence="4">
    <location>
        <begin position="118"/>
        <end position="137"/>
    </location>
</feature>
<dbReference type="PROSITE" id="PS51118">
    <property type="entry name" value="HTH_HXLR"/>
    <property type="match status" value="1"/>
</dbReference>
<evidence type="ECO:0000313" key="7">
    <source>
        <dbReference type="Proteomes" id="UP000252023"/>
    </source>
</evidence>
<dbReference type="KEGG" id="pars:DRW48_05960"/>
<sequence length="137" mass="15150">MIPCDTQDTVHCERLSRMLSRIGDKWTLLIVRALGAQPLRFNALKRELGSISQKMLTVTLRNLERDGLVTRKVTPTTPPQVEYALSAMGRDLHQPIAALAEWAWAHADAIDRARADYDAQDARGPSTEGAARATKTA</sequence>
<dbReference type="InterPro" id="IPR036390">
    <property type="entry name" value="WH_DNA-bd_sf"/>
</dbReference>
<accession>A0A344PIT4</accession>
<keyword evidence="3" id="KW-0804">Transcription</keyword>
<dbReference type="RefSeq" id="WP_114075608.1">
    <property type="nucleotide sequence ID" value="NZ_CP030918.1"/>
</dbReference>
<dbReference type="PANTHER" id="PTHR33204">
    <property type="entry name" value="TRANSCRIPTIONAL REGULATOR, MARR FAMILY"/>
    <property type="match status" value="1"/>
</dbReference>
<dbReference type="AlphaFoldDB" id="A0A344PIT4"/>
<name>A0A344PIT4_9RHOB</name>
<dbReference type="SUPFAM" id="SSF46785">
    <property type="entry name" value="Winged helix' DNA-binding domain"/>
    <property type="match status" value="1"/>
</dbReference>
<dbReference type="EMBL" id="CP030918">
    <property type="protein sequence ID" value="AXC49289.1"/>
    <property type="molecule type" value="Genomic_DNA"/>
</dbReference>
<keyword evidence="7" id="KW-1185">Reference proteome</keyword>
<evidence type="ECO:0000313" key="6">
    <source>
        <dbReference type="EMBL" id="AXC49289.1"/>
    </source>
</evidence>
<dbReference type="Proteomes" id="UP000252023">
    <property type="component" value="Chromosome"/>
</dbReference>
<evidence type="ECO:0000256" key="4">
    <source>
        <dbReference type="SAM" id="MobiDB-lite"/>
    </source>
</evidence>
<proteinExistence type="predicted"/>
<reference evidence="7" key="1">
    <citation type="submission" date="2018-07" db="EMBL/GenBank/DDBJ databases">
        <title>Genome sequencing of Paracoccus sp. SC2-6.</title>
        <authorList>
            <person name="Heo J."/>
            <person name="Kim S.-J."/>
            <person name="Kwon S.-W."/>
        </authorList>
    </citation>
    <scope>NUCLEOTIDE SEQUENCE [LARGE SCALE GENOMIC DNA]</scope>
    <source>
        <strain evidence="7">SC2-6</strain>
    </source>
</reference>
<organism evidence="6 7">
    <name type="scientific">Paracoccus suum</name>
    <dbReference type="NCBI Taxonomy" id="2259340"/>
    <lineage>
        <taxon>Bacteria</taxon>
        <taxon>Pseudomonadati</taxon>
        <taxon>Pseudomonadota</taxon>
        <taxon>Alphaproteobacteria</taxon>
        <taxon>Rhodobacterales</taxon>
        <taxon>Paracoccaceae</taxon>
        <taxon>Paracoccus</taxon>
    </lineage>
</organism>
<keyword evidence="2" id="KW-0238">DNA-binding</keyword>
<dbReference type="GO" id="GO:0003677">
    <property type="term" value="F:DNA binding"/>
    <property type="evidence" value="ECO:0007669"/>
    <property type="project" value="UniProtKB-KW"/>
</dbReference>
<evidence type="ECO:0000256" key="2">
    <source>
        <dbReference type="ARBA" id="ARBA00023125"/>
    </source>
</evidence>
<protein>
    <submittedName>
        <fullName evidence="6">Transcriptional regulator</fullName>
    </submittedName>
</protein>
<gene>
    <name evidence="6" type="ORF">DRW48_05960</name>
</gene>
<dbReference type="OrthoDB" id="9800350at2"/>
<dbReference type="Gene3D" id="1.10.10.10">
    <property type="entry name" value="Winged helix-like DNA-binding domain superfamily/Winged helix DNA-binding domain"/>
    <property type="match status" value="1"/>
</dbReference>
<dbReference type="InterPro" id="IPR002577">
    <property type="entry name" value="HTH_HxlR"/>
</dbReference>
<feature type="domain" description="HTH hxlR-type" evidence="5">
    <location>
        <begin position="12"/>
        <end position="111"/>
    </location>
</feature>
<evidence type="ECO:0000259" key="5">
    <source>
        <dbReference type="PROSITE" id="PS51118"/>
    </source>
</evidence>
<evidence type="ECO:0000256" key="1">
    <source>
        <dbReference type="ARBA" id="ARBA00023015"/>
    </source>
</evidence>